<gene>
    <name evidence="1" type="ORF">GKQ77_13540</name>
</gene>
<dbReference type="InterPro" id="IPR029063">
    <property type="entry name" value="SAM-dependent_MTases_sf"/>
</dbReference>
<organism evidence="1 2">
    <name type="scientific">Streptomyces anatolicus</name>
    <dbReference type="NCBI Taxonomy" id="2675858"/>
    <lineage>
        <taxon>Bacteria</taxon>
        <taxon>Bacillati</taxon>
        <taxon>Actinomycetota</taxon>
        <taxon>Actinomycetes</taxon>
        <taxon>Kitasatosporales</taxon>
        <taxon>Streptomycetaceae</taxon>
        <taxon>Streptomyces</taxon>
    </lineage>
</organism>
<keyword evidence="1" id="KW-0489">Methyltransferase</keyword>
<dbReference type="SUPFAM" id="SSF53335">
    <property type="entry name" value="S-adenosyl-L-methionine-dependent methyltransferases"/>
    <property type="match status" value="1"/>
</dbReference>
<dbReference type="CDD" id="cd02440">
    <property type="entry name" value="AdoMet_MTases"/>
    <property type="match status" value="1"/>
</dbReference>
<dbReference type="GO" id="GO:0032259">
    <property type="term" value="P:methylation"/>
    <property type="evidence" value="ECO:0007669"/>
    <property type="project" value="UniProtKB-KW"/>
</dbReference>
<dbReference type="Gene3D" id="3.40.50.150">
    <property type="entry name" value="Vaccinia Virus protein VP39"/>
    <property type="match status" value="1"/>
</dbReference>
<dbReference type="RefSeq" id="WP_219688975.1">
    <property type="nucleotide sequence ID" value="NZ_WMBF01000117.1"/>
</dbReference>
<evidence type="ECO:0000313" key="2">
    <source>
        <dbReference type="Proteomes" id="UP001197114"/>
    </source>
</evidence>
<reference evidence="1 2" key="1">
    <citation type="submission" date="2019-11" db="EMBL/GenBank/DDBJ databases">
        <authorList>
            <person name="Ay H."/>
        </authorList>
    </citation>
    <scope>NUCLEOTIDE SEQUENCE [LARGE SCALE GENOMIC DNA]</scope>
    <source>
        <strain evidence="1 2">BG9H</strain>
    </source>
</reference>
<proteinExistence type="predicted"/>
<accession>A0ABS6YPS6</accession>
<dbReference type="GO" id="GO:0008168">
    <property type="term" value="F:methyltransferase activity"/>
    <property type="evidence" value="ECO:0007669"/>
    <property type="project" value="UniProtKB-KW"/>
</dbReference>
<sequence length="265" mass="28980">MGHRTGQRNSGAGKDLRSDEDAYRDAFNLFLAGTDQKARTHDYVSQVIGQLPARQLFLDVGPGEGTMTCGIAPHFEHTVCIEPNRAMRRALALACPDARVLAEPVLQAAPGVTADLALLSHVLYYVPRPQWTATVLRVMEWIAPGGLLLVLLEHPDSTCMRMVEHFTGSRFDLSALAGELASAPPGLIGDIRLDTVSARYRTMELDEAVAVAGFHLSVPSTVSGGGVPPARETLDDYVRRHFRDRDGGYTIGNDQHVLHIERHRP</sequence>
<comment type="caution">
    <text evidence="1">The sequence shown here is derived from an EMBL/GenBank/DDBJ whole genome shotgun (WGS) entry which is preliminary data.</text>
</comment>
<dbReference type="Proteomes" id="UP001197114">
    <property type="component" value="Unassembled WGS sequence"/>
</dbReference>
<name>A0ABS6YPS6_9ACTN</name>
<protein>
    <submittedName>
        <fullName evidence="1">Methyltransferase domain-containing protein</fullName>
    </submittedName>
</protein>
<evidence type="ECO:0000313" key="1">
    <source>
        <dbReference type="EMBL" id="MBW5422576.1"/>
    </source>
</evidence>
<keyword evidence="1" id="KW-0808">Transferase</keyword>
<dbReference type="EMBL" id="WMBF01000117">
    <property type="protein sequence ID" value="MBW5422576.1"/>
    <property type="molecule type" value="Genomic_DNA"/>
</dbReference>
<dbReference type="Pfam" id="PF13489">
    <property type="entry name" value="Methyltransf_23"/>
    <property type="match status" value="1"/>
</dbReference>
<keyword evidence="2" id="KW-1185">Reference proteome</keyword>